<protein>
    <submittedName>
        <fullName evidence="4">Metal-chelation protein CHAD</fullName>
    </submittedName>
</protein>
<dbReference type="Gene3D" id="2.40.320.10">
    <property type="entry name" value="Hypothetical Protein Pfu-838710-001"/>
    <property type="match status" value="1"/>
</dbReference>
<feature type="domain" description="CHAD" evidence="3">
    <location>
        <begin position="240"/>
        <end position="521"/>
    </location>
</feature>
<dbReference type="PROSITE" id="PS51708">
    <property type="entry name" value="CHAD"/>
    <property type="match status" value="1"/>
</dbReference>
<feature type="region of interest" description="Disordered" evidence="1">
    <location>
        <begin position="214"/>
        <end position="243"/>
    </location>
</feature>
<dbReference type="Gene3D" id="1.40.20.10">
    <property type="entry name" value="CHAD domain"/>
    <property type="match status" value="1"/>
</dbReference>
<dbReference type="Pfam" id="PF05235">
    <property type="entry name" value="CHAD"/>
    <property type="match status" value="1"/>
</dbReference>
<dbReference type="SUPFAM" id="SSF55154">
    <property type="entry name" value="CYTH-like phosphatases"/>
    <property type="match status" value="1"/>
</dbReference>
<dbReference type="Proteomes" id="UP000029713">
    <property type="component" value="Unassembled WGS sequence"/>
</dbReference>
<dbReference type="CDD" id="cd07374">
    <property type="entry name" value="CYTH-like_Pase"/>
    <property type="match status" value="1"/>
</dbReference>
<evidence type="ECO:0000256" key="1">
    <source>
        <dbReference type="SAM" id="MobiDB-lite"/>
    </source>
</evidence>
<dbReference type="PANTHER" id="PTHR39339">
    <property type="entry name" value="SLR1444 PROTEIN"/>
    <property type="match status" value="1"/>
</dbReference>
<sequence>MTPVAVEHVEIERKFDVDEAFELPDLGGAPGVVEVREPVEHALEAAYYDTTDLRLARARVTMRRRTGGPDAGWHVKLPAVAGARRELHSPLGRATKTPPKAVLEPVLGIVRRAPAAQVASLRTRRVVRELVDADGRVLVEVADDHVTGTALPAAPGEAAVVTTWREVEVELVDGDEQLLADVAGLLVTAGARPASSPAKLTRVLAHRLADADGAVEPPAAAPERAGKKKGKKKKHRHAPGTPAGDVVRAALAAQVRALQDADLMVRTGQPDGVHQVRVACRRLRSTLAAFRPVLDRTQTDPLREELAQVGSALSPSRDGEVAVAHLRDLVDAEPAELVLGPVVARLQQEAVRDEQAGDAQARKALNTPAYLQLREDLDALVEAPPLTEAAARPAEEVLREVVARTGRRLRRSVEAAHDSDEAEALHDVRKAAKRLRYTAEAAVPVLGAPVAELVSTLKGVQEVLGDRQDTFITRPLCVQLGRAAFAAGENAFTWGRLHALEEARCQQAERDFWLRWPELRTVLKTQST</sequence>
<feature type="compositionally biased region" description="Low complexity" evidence="1">
    <location>
        <begin position="214"/>
        <end position="223"/>
    </location>
</feature>
<dbReference type="InterPro" id="IPR007899">
    <property type="entry name" value="CHAD_dom"/>
</dbReference>
<dbReference type="AlphaFoldDB" id="A0A098YFU8"/>
<gene>
    <name evidence="4" type="ORF">IN07_00585</name>
</gene>
<evidence type="ECO:0000313" key="4">
    <source>
        <dbReference type="EMBL" id="KGH48661.1"/>
    </source>
</evidence>
<dbReference type="PROSITE" id="PS51707">
    <property type="entry name" value="CYTH"/>
    <property type="match status" value="1"/>
</dbReference>
<dbReference type="STRING" id="1522368.IN07_00585"/>
<feature type="domain" description="CYTH" evidence="2">
    <location>
        <begin position="8"/>
        <end position="210"/>
    </location>
</feature>
<reference evidence="4 5" key="1">
    <citation type="submission" date="2014-07" db="EMBL/GenBank/DDBJ databases">
        <title>Biosystematic studies on Modestobacter strains isolated from extreme hyper-arid desert soil and from historic building.</title>
        <authorList>
            <person name="Bukarasam K."/>
            <person name="Bull A."/>
            <person name="Girard G."/>
            <person name="van Wezel G."/>
            <person name="Goodfellow M."/>
        </authorList>
    </citation>
    <scope>NUCLEOTIDE SEQUENCE [LARGE SCALE GENOMIC DNA]</scope>
    <source>
        <strain evidence="4 5">KNN45-2b</strain>
    </source>
</reference>
<evidence type="ECO:0000313" key="5">
    <source>
        <dbReference type="Proteomes" id="UP000029713"/>
    </source>
</evidence>
<evidence type="ECO:0000259" key="2">
    <source>
        <dbReference type="PROSITE" id="PS51707"/>
    </source>
</evidence>
<accession>A0A098YFU8</accession>
<dbReference type="PANTHER" id="PTHR39339:SF1">
    <property type="entry name" value="CHAD DOMAIN-CONTAINING PROTEIN"/>
    <property type="match status" value="1"/>
</dbReference>
<evidence type="ECO:0000259" key="3">
    <source>
        <dbReference type="PROSITE" id="PS51708"/>
    </source>
</evidence>
<name>A0A098YFU8_9ACTN</name>
<organism evidence="4 5">
    <name type="scientific">Modestobacter caceresii</name>
    <dbReference type="NCBI Taxonomy" id="1522368"/>
    <lineage>
        <taxon>Bacteria</taxon>
        <taxon>Bacillati</taxon>
        <taxon>Actinomycetota</taxon>
        <taxon>Actinomycetes</taxon>
        <taxon>Geodermatophilales</taxon>
        <taxon>Geodermatophilaceae</taxon>
        <taxon>Modestobacter</taxon>
    </lineage>
</organism>
<dbReference type="InterPro" id="IPR033469">
    <property type="entry name" value="CYTH-like_dom_sf"/>
</dbReference>
<dbReference type="EMBL" id="JPMX01000002">
    <property type="protein sequence ID" value="KGH48661.1"/>
    <property type="molecule type" value="Genomic_DNA"/>
</dbReference>
<comment type="caution">
    <text evidence="4">The sequence shown here is derived from an EMBL/GenBank/DDBJ whole genome shotgun (WGS) entry which is preliminary data.</text>
</comment>
<proteinExistence type="predicted"/>
<dbReference type="InterPro" id="IPR023577">
    <property type="entry name" value="CYTH_domain"/>
</dbReference>
<feature type="compositionally biased region" description="Basic residues" evidence="1">
    <location>
        <begin position="226"/>
        <end position="238"/>
    </location>
</feature>
<dbReference type="Pfam" id="PF01928">
    <property type="entry name" value="CYTH"/>
    <property type="match status" value="1"/>
</dbReference>
<dbReference type="SMART" id="SM00880">
    <property type="entry name" value="CHAD"/>
    <property type="match status" value="1"/>
</dbReference>
<dbReference type="SMART" id="SM01118">
    <property type="entry name" value="CYTH"/>
    <property type="match status" value="1"/>
</dbReference>
<dbReference type="InterPro" id="IPR038186">
    <property type="entry name" value="CHAD_dom_sf"/>
</dbReference>
<keyword evidence="5" id="KW-1185">Reference proteome</keyword>